<keyword evidence="4" id="KW-1185">Reference proteome</keyword>
<name>A0A366HGS7_9BURK</name>
<evidence type="ECO:0000313" key="4">
    <source>
        <dbReference type="Proteomes" id="UP000253628"/>
    </source>
</evidence>
<evidence type="ECO:0000256" key="1">
    <source>
        <dbReference type="ARBA" id="ARBA00022962"/>
    </source>
</evidence>
<keyword evidence="1 3" id="KW-0315">Glutamine amidotransferase</keyword>
<dbReference type="AlphaFoldDB" id="A0A366HGS7"/>
<keyword evidence="3" id="KW-0808">Transferase</keyword>
<accession>A0A366HGS7</accession>
<proteinExistence type="predicted"/>
<feature type="domain" description="Glutamine amidotransferase type-2" evidence="2">
    <location>
        <begin position="2"/>
        <end position="251"/>
    </location>
</feature>
<dbReference type="OrthoDB" id="321954at2"/>
<dbReference type="Gene3D" id="3.60.20.10">
    <property type="entry name" value="Glutamine Phosphoribosylpyrophosphate, subunit 1, domain 1"/>
    <property type="match status" value="1"/>
</dbReference>
<dbReference type="RefSeq" id="WP_113932021.1">
    <property type="nucleotide sequence ID" value="NZ_JACCEU010000002.1"/>
</dbReference>
<reference evidence="3 4" key="1">
    <citation type="submission" date="2018-06" db="EMBL/GenBank/DDBJ databases">
        <title>Genomic Encyclopedia of Type Strains, Phase IV (KMG-IV): sequencing the most valuable type-strain genomes for metagenomic binning, comparative biology and taxonomic classification.</title>
        <authorList>
            <person name="Goeker M."/>
        </authorList>
    </citation>
    <scope>NUCLEOTIDE SEQUENCE [LARGE SCALE GENOMIC DNA]</scope>
    <source>
        <strain evidence="3 4">DSM 25520</strain>
    </source>
</reference>
<dbReference type="PROSITE" id="PS51278">
    <property type="entry name" value="GATASE_TYPE_2"/>
    <property type="match status" value="1"/>
</dbReference>
<dbReference type="Proteomes" id="UP000253628">
    <property type="component" value="Unassembled WGS sequence"/>
</dbReference>
<gene>
    <name evidence="3" type="ORF">DFR37_102148</name>
</gene>
<dbReference type="EMBL" id="QNRQ01000002">
    <property type="protein sequence ID" value="RBP41769.1"/>
    <property type="molecule type" value="Genomic_DNA"/>
</dbReference>
<dbReference type="CDD" id="cd01908">
    <property type="entry name" value="YafJ"/>
    <property type="match status" value="1"/>
</dbReference>
<dbReference type="PANTHER" id="PTHR42824">
    <property type="entry name" value="GLUTAMINE AMIDOTRANSFERASE"/>
    <property type="match status" value="1"/>
</dbReference>
<dbReference type="InterPro" id="IPR029055">
    <property type="entry name" value="Ntn_hydrolases_N"/>
</dbReference>
<dbReference type="PANTHER" id="PTHR42824:SF1">
    <property type="entry name" value="GLUTAMINE AMIDOTRANSFERASE YAFJ-RELATED"/>
    <property type="match status" value="1"/>
</dbReference>
<dbReference type="InterPro" id="IPR026869">
    <property type="entry name" value="EgtC-like"/>
</dbReference>
<organism evidence="3 4">
    <name type="scientific">Eoetvoesiella caeni</name>
    <dbReference type="NCBI Taxonomy" id="645616"/>
    <lineage>
        <taxon>Bacteria</taxon>
        <taxon>Pseudomonadati</taxon>
        <taxon>Pseudomonadota</taxon>
        <taxon>Betaproteobacteria</taxon>
        <taxon>Burkholderiales</taxon>
        <taxon>Alcaligenaceae</taxon>
        <taxon>Eoetvoesiella</taxon>
    </lineage>
</organism>
<protein>
    <submittedName>
        <fullName evidence="3">Glutamine amidotransferase</fullName>
    </submittedName>
</protein>
<dbReference type="Pfam" id="PF13230">
    <property type="entry name" value="GATase_4"/>
    <property type="match status" value="1"/>
</dbReference>
<evidence type="ECO:0000259" key="2">
    <source>
        <dbReference type="PROSITE" id="PS51278"/>
    </source>
</evidence>
<sequence>MCQLLGMSCAQPTDFTFSFTGFAARGGHTDHHADGFGVAFFENKACRVFIDNQPSCQSPVAELIKNYPIKSRNVIAHIRKATQGDIQLENCHPFMRELWGRHWIFAHNGDLLNYRPKLDGHYQPVGGTDSEQAFCYIMQGLRARFGNREPSSSELFTAVEALTQEISRHGVFNFLFSNGRMLFAHCSTQLYYLVRAWPFATAHLVDADMTVDFSQTTCQDDRVAVIATRPITDNENWVSFGPGQLTMFERGQAILHAVVPIPKAVQKTNAANLNCV</sequence>
<dbReference type="GO" id="GO:0016740">
    <property type="term" value="F:transferase activity"/>
    <property type="evidence" value="ECO:0007669"/>
    <property type="project" value="UniProtKB-KW"/>
</dbReference>
<comment type="caution">
    <text evidence="3">The sequence shown here is derived from an EMBL/GenBank/DDBJ whole genome shotgun (WGS) entry which is preliminary data.</text>
</comment>
<dbReference type="InterPro" id="IPR017932">
    <property type="entry name" value="GATase_2_dom"/>
</dbReference>
<dbReference type="SUPFAM" id="SSF56235">
    <property type="entry name" value="N-terminal nucleophile aminohydrolases (Ntn hydrolases)"/>
    <property type="match status" value="1"/>
</dbReference>
<evidence type="ECO:0000313" key="3">
    <source>
        <dbReference type="EMBL" id="RBP41769.1"/>
    </source>
</evidence>